<keyword evidence="2" id="KW-0812">Transmembrane</keyword>
<evidence type="ECO:0000256" key="1">
    <source>
        <dbReference type="ARBA" id="ARBA00004141"/>
    </source>
</evidence>
<dbReference type="InterPro" id="IPR020846">
    <property type="entry name" value="MFS_dom"/>
</dbReference>
<dbReference type="Gene3D" id="1.20.1250.20">
    <property type="entry name" value="MFS general substrate transporter like domains"/>
    <property type="match status" value="2"/>
</dbReference>
<dbReference type="InterPro" id="IPR036259">
    <property type="entry name" value="MFS_trans_sf"/>
</dbReference>
<dbReference type="RefSeq" id="XP_055868829.1">
    <property type="nucleotide sequence ID" value="XM_056012854.1"/>
</dbReference>
<keyword evidence="2" id="KW-1133">Transmembrane helix</keyword>
<gene>
    <name evidence="5" type="primary">LOC106072193</name>
</gene>
<dbReference type="AlphaFoldDB" id="A0A9W2Z1I3"/>
<feature type="transmembrane region" description="Helical" evidence="2">
    <location>
        <begin position="60"/>
        <end position="83"/>
    </location>
</feature>
<dbReference type="Proteomes" id="UP001165740">
    <property type="component" value="Chromosome 15"/>
</dbReference>
<proteinExistence type="predicted"/>
<evidence type="ECO:0000256" key="2">
    <source>
        <dbReference type="SAM" id="Phobius"/>
    </source>
</evidence>
<dbReference type="InterPro" id="IPR011701">
    <property type="entry name" value="MFS"/>
</dbReference>
<feature type="transmembrane region" description="Helical" evidence="2">
    <location>
        <begin position="666"/>
        <end position="687"/>
    </location>
</feature>
<feature type="transmembrane region" description="Helical" evidence="2">
    <location>
        <begin position="699"/>
        <end position="722"/>
    </location>
</feature>
<evidence type="ECO:0000313" key="5">
    <source>
        <dbReference type="RefSeq" id="XP_055868829.1"/>
    </source>
</evidence>
<name>A0A9W2Z1I3_BIOGL</name>
<feature type="transmembrane region" description="Helical" evidence="2">
    <location>
        <begin position="176"/>
        <end position="198"/>
    </location>
</feature>
<dbReference type="InterPro" id="IPR050327">
    <property type="entry name" value="Proton-linked_MCT"/>
</dbReference>
<feature type="transmembrane region" description="Helical" evidence="2">
    <location>
        <begin position="147"/>
        <end position="164"/>
    </location>
</feature>
<dbReference type="GeneID" id="106072193"/>
<dbReference type="GO" id="GO:0008028">
    <property type="term" value="F:monocarboxylic acid transmembrane transporter activity"/>
    <property type="evidence" value="ECO:0007669"/>
    <property type="project" value="TreeGrafter"/>
</dbReference>
<dbReference type="PROSITE" id="PS50850">
    <property type="entry name" value="MFS"/>
    <property type="match status" value="1"/>
</dbReference>
<feature type="transmembrane region" description="Helical" evidence="2">
    <location>
        <begin position="20"/>
        <end position="39"/>
    </location>
</feature>
<dbReference type="Pfam" id="PF07690">
    <property type="entry name" value="MFS_1"/>
    <property type="match status" value="1"/>
</dbReference>
<reference evidence="5" key="1">
    <citation type="submission" date="2025-08" db="UniProtKB">
        <authorList>
            <consortium name="RefSeq"/>
        </authorList>
    </citation>
    <scope>IDENTIFICATION</scope>
</reference>
<keyword evidence="2" id="KW-0472">Membrane</keyword>
<accession>A0A9W2Z1I3</accession>
<dbReference type="OrthoDB" id="5667at2759"/>
<dbReference type="SUPFAM" id="SSF103473">
    <property type="entry name" value="MFS general substrate transporter"/>
    <property type="match status" value="1"/>
</dbReference>
<feature type="transmembrane region" description="Helical" evidence="2">
    <location>
        <begin position="95"/>
        <end position="117"/>
    </location>
</feature>
<feature type="domain" description="Major facilitator superfamily (MFS) profile" evidence="3">
    <location>
        <begin position="572"/>
        <end position="768"/>
    </location>
</feature>
<feature type="transmembrane region" description="Helical" evidence="2">
    <location>
        <begin position="638"/>
        <end position="660"/>
    </location>
</feature>
<feature type="transmembrane region" description="Helical" evidence="2">
    <location>
        <begin position="572"/>
        <end position="595"/>
    </location>
</feature>
<keyword evidence="4" id="KW-1185">Reference proteome</keyword>
<evidence type="ECO:0000313" key="4">
    <source>
        <dbReference type="Proteomes" id="UP001165740"/>
    </source>
</evidence>
<dbReference type="GO" id="GO:0016020">
    <property type="term" value="C:membrane"/>
    <property type="evidence" value="ECO:0007669"/>
    <property type="project" value="UniProtKB-SubCell"/>
</dbReference>
<evidence type="ECO:0000259" key="3">
    <source>
        <dbReference type="PROSITE" id="PS50850"/>
    </source>
</evidence>
<organism evidence="4 5">
    <name type="scientific">Biomphalaria glabrata</name>
    <name type="common">Bloodfluke planorb</name>
    <name type="synonym">Freshwater snail</name>
    <dbReference type="NCBI Taxonomy" id="6526"/>
    <lineage>
        <taxon>Eukaryota</taxon>
        <taxon>Metazoa</taxon>
        <taxon>Spiralia</taxon>
        <taxon>Lophotrochozoa</taxon>
        <taxon>Mollusca</taxon>
        <taxon>Gastropoda</taxon>
        <taxon>Heterobranchia</taxon>
        <taxon>Euthyneura</taxon>
        <taxon>Panpulmonata</taxon>
        <taxon>Hygrophila</taxon>
        <taxon>Lymnaeoidea</taxon>
        <taxon>Planorbidae</taxon>
        <taxon>Biomphalaria</taxon>
    </lineage>
</organism>
<dbReference type="PANTHER" id="PTHR11360:SF284">
    <property type="entry name" value="EG:103B4.3 PROTEIN-RELATED"/>
    <property type="match status" value="1"/>
</dbReference>
<dbReference type="PANTHER" id="PTHR11360">
    <property type="entry name" value="MONOCARBOXYLATE TRANSPORTER"/>
    <property type="match status" value="1"/>
</dbReference>
<sequence>MTSNQLKDELTGLNVPFDKGWAWMISLSCFMIFYVYAAYDQVVSVLLVDILQDLHTTISVMSIMFSVNTCFYCLATQVTNNFLLNHMTNRRLETIAAVINVMATLLFVIQPSSALFLTSSFVKATAKGTSLISTLTMVGHYFKRRRALGIGLALMGASFSSITVPPLTRYLRDEYGLRGCFLLVASLEMHAVLATMLLRPISSYRKRKNLSKQYEEALTHEEKHLLEEHPLPEHPLPEHPLDEYPLSEHLQREHPLKEHSMEPHHMTSLPKVELETDDISKLKQSTTKRLNSDGSLCFKHKEPAVISKGENSTISTIDYTTTAIDNNIVQDHGSALTGDPEKKSHFPQNASESILGALITISNQNYLEGDAGDSVHIDKPFAITSADHVNSHSKPTQEKTLLAYEESIANITNILKDHETVPDNKYVERIENADRIAALQHTKNETDPIPPSIHSLQTSYTNRADSKRVLMDNVEVTRLATYREASVEEVPDKDHDIYNREDTYEVPTAQTRPYRWRSNSCSIGSSGAIDVLTVEENISTNVASLSDKSNTKNHHKMTSWIRVIINFPLLKNYLVILIFCIYCLTNGGILTIMYLPSYARRVGIEPQSAAILLTVSGTCDMVSRVFSGFFVDLKIIKINIIMGVSLFFIGVVSQFLGLFVTLELLIMYSVMQGLIGSIGGSLNTVLIVETLGINYLSKVLPMCSLFLSISIAIQQLIVGALIEWTENYVVAFQYVGTMHILAAVLLVVALPLVKKLQLAKENRFLDKK</sequence>
<feature type="transmembrane region" description="Helical" evidence="2">
    <location>
        <begin position="607"/>
        <end position="626"/>
    </location>
</feature>
<feature type="transmembrane region" description="Helical" evidence="2">
    <location>
        <begin position="728"/>
        <end position="753"/>
    </location>
</feature>
<comment type="subcellular location">
    <subcellularLocation>
        <location evidence="1">Membrane</location>
        <topology evidence="1">Multi-pass membrane protein</topology>
    </subcellularLocation>
</comment>
<protein>
    <submittedName>
        <fullName evidence="5">Uncharacterized protein LOC106072193</fullName>
    </submittedName>
</protein>